<protein>
    <submittedName>
        <fullName evidence="3">RING-type domain-containing protein</fullName>
    </submittedName>
</protein>
<evidence type="ECO:0000256" key="1">
    <source>
        <dbReference type="SAM" id="MobiDB-lite"/>
    </source>
</evidence>
<feature type="compositionally biased region" description="Polar residues" evidence="1">
    <location>
        <begin position="259"/>
        <end position="274"/>
    </location>
</feature>
<dbReference type="WBParaSite" id="maker-uti_cns_0002589-snap-gene-0.7-mRNA-1">
    <property type="protein sequence ID" value="maker-uti_cns_0002589-snap-gene-0.7-mRNA-1"/>
    <property type="gene ID" value="maker-uti_cns_0002589-snap-gene-0.7"/>
</dbReference>
<proteinExistence type="predicted"/>
<feature type="compositionally biased region" description="Basic and acidic residues" evidence="1">
    <location>
        <begin position="179"/>
        <end position="203"/>
    </location>
</feature>
<reference evidence="3" key="1">
    <citation type="submission" date="2016-11" db="UniProtKB">
        <authorList>
            <consortium name="WormBaseParasite"/>
        </authorList>
    </citation>
    <scope>IDENTIFICATION</scope>
</reference>
<evidence type="ECO:0000313" key="2">
    <source>
        <dbReference type="Proteomes" id="UP000095280"/>
    </source>
</evidence>
<feature type="region of interest" description="Disordered" evidence="1">
    <location>
        <begin position="176"/>
        <end position="204"/>
    </location>
</feature>
<sequence>MALAINENTWWANLDNMVEDASRDPMNTVQQHYCCYPDCGVHLDSVGWICICCHSFCEAHAPELIHGGPNHRRRCHVCKTDLMPNEVNRFCVQDNQSAGLFSQVGRTVNQTFDMLSFSLDHSVKHEQERLAILAKLKEIDEADDRALAEAEAEKEEVEIELDSLSMQCHQRKKRCIQHKKTDMRNHNDSLKRQLNDREDENKRLNTQVIAANDRLEEYKNANFSAEQDNGSPSPTEYSGGSSQLSIEYAANNGAGPSGRHSNGGFSDATSSIGPSASAVGRPPSYSDSEESDYN</sequence>
<keyword evidence="2" id="KW-1185">Reference proteome</keyword>
<feature type="region of interest" description="Disordered" evidence="1">
    <location>
        <begin position="222"/>
        <end position="294"/>
    </location>
</feature>
<evidence type="ECO:0000313" key="3">
    <source>
        <dbReference type="WBParaSite" id="maker-uti_cns_0002589-snap-gene-0.7-mRNA-1"/>
    </source>
</evidence>
<dbReference type="AlphaFoldDB" id="A0A1I8GPY7"/>
<dbReference type="Proteomes" id="UP000095280">
    <property type="component" value="Unplaced"/>
</dbReference>
<name>A0A1I8GPY7_9PLAT</name>
<accession>A0A1I8GPY7</accession>
<organism evidence="2 3">
    <name type="scientific">Macrostomum lignano</name>
    <dbReference type="NCBI Taxonomy" id="282301"/>
    <lineage>
        <taxon>Eukaryota</taxon>
        <taxon>Metazoa</taxon>
        <taxon>Spiralia</taxon>
        <taxon>Lophotrochozoa</taxon>
        <taxon>Platyhelminthes</taxon>
        <taxon>Rhabditophora</taxon>
        <taxon>Macrostomorpha</taxon>
        <taxon>Macrostomida</taxon>
        <taxon>Macrostomidae</taxon>
        <taxon>Macrostomum</taxon>
    </lineage>
</organism>
<feature type="compositionally biased region" description="Polar residues" evidence="1">
    <location>
        <begin position="222"/>
        <end position="245"/>
    </location>
</feature>